<dbReference type="GO" id="GO:0006635">
    <property type="term" value="P:fatty acid beta-oxidation"/>
    <property type="evidence" value="ECO:0007669"/>
    <property type="project" value="TreeGrafter"/>
</dbReference>
<comment type="caution">
    <text evidence="1">The sequence shown here is derived from an EMBL/GenBank/DDBJ whole genome shotgun (WGS) entry which is preliminary data.</text>
</comment>
<dbReference type="Proteomes" id="UP001320898">
    <property type="component" value="Unassembled WGS sequence"/>
</dbReference>
<dbReference type="InterPro" id="IPR029045">
    <property type="entry name" value="ClpP/crotonase-like_dom_sf"/>
</dbReference>
<dbReference type="Pfam" id="PF00378">
    <property type="entry name" value="ECH_1"/>
    <property type="match status" value="1"/>
</dbReference>
<organism evidence="1 2">
    <name type="scientific">Microbaculum marinisediminis</name>
    <dbReference type="NCBI Taxonomy" id="2931392"/>
    <lineage>
        <taxon>Bacteria</taxon>
        <taxon>Pseudomonadati</taxon>
        <taxon>Pseudomonadota</taxon>
        <taxon>Alphaproteobacteria</taxon>
        <taxon>Hyphomicrobiales</taxon>
        <taxon>Tepidamorphaceae</taxon>
        <taxon>Microbaculum</taxon>
    </lineage>
</organism>
<accession>A0AAW5R005</accession>
<dbReference type="PANTHER" id="PTHR11941:SF54">
    <property type="entry name" value="ENOYL-COA HYDRATASE, MITOCHONDRIAL"/>
    <property type="match status" value="1"/>
</dbReference>
<name>A0AAW5R005_9HYPH</name>
<keyword evidence="2" id="KW-1185">Reference proteome</keyword>
<dbReference type="AlphaFoldDB" id="A0AAW5R005"/>
<dbReference type="EMBL" id="JALIDZ010000005">
    <property type="protein sequence ID" value="MCT8972522.1"/>
    <property type="molecule type" value="Genomic_DNA"/>
</dbReference>
<dbReference type="Gene3D" id="3.90.226.10">
    <property type="entry name" value="2-enoyl-CoA Hydratase, Chain A, domain 1"/>
    <property type="match status" value="1"/>
</dbReference>
<protein>
    <submittedName>
        <fullName evidence="1">Enoyl-CoA hydratase/isomerase family protein</fullName>
    </submittedName>
</protein>
<gene>
    <name evidence="1" type="ORF">MUB46_11695</name>
</gene>
<evidence type="ECO:0000313" key="1">
    <source>
        <dbReference type="EMBL" id="MCT8972522.1"/>
    </source>
</evidence>
<sequence>MPHDAVSVERRDRVAIVRLDRKGRANALSFAIMDALAEAARGFETDTDLAAVILTGADDVFSAGMDLRDPAFARLDDMALAELRALAGLGPRMARAWAGIEAPTVAAIEGPCLGGGLALAAMCDFRVAGPDARFGAPEVAVGVNMGWHSVPRLTALVGAQATRRLLLIGEEWTAEDALRLGFADRIADEGAALDAALAMAATLAARPATATRMVKRQIDAAAHGLDLMASATDMDQHALTWLSEDFRAALKRFGKRGG</sequence>
<dbReference type="GO" id="GO:0003824">
    <property type="term" value="F:catalytic activity"/>
    <property type="evidence" value="ECO:0007669"/>
    <property type="project" value="UniProtKB-ARBA"/>
</dbReference>
<dbReference type="InterPro" id="IPR001753">
    <property type="entry name" value="Enoyl-CoA_hydra/iso"/>
</dbReference>
<reference evidence="1 2" key="1">
    <citation type="submission" date="2022-04" db="EMBL/GenBank/DDBJ databases">
        <authorList>
            <person name="Ye Y.-Q."/>
            <person name="Du Z.-J."/>
        </authorList>
    </citation>
    <scope>NUCLEOTIDE SEQUENCE [LARGE SCALE GENOMIC DNA]</scope>
    <source>
        <strain evidence="1 2">A6E488</strain>
    </source>
</reference>
<dbReference type="CDD" id="cd06558">
    <property type="entry name" value="crotonase-like"/>
    <property type="match status" value="1"/>
</dbReference>
<dbReference type="PANTHER" id="PTHR11941">
    <property type="entry name" value="ENOYL-COA HYDRATASE-RELATED"/>
    <property type="match status" value="1"/>
</dbReference>
<dbReference type="RefSeq" id="WP_261616105.1">
    <property type="nucleotide sequence ID" value="NZ_JALIDZ010000005.1"/>
</dbReference>
<evidence type="ECO:0000313" key="2">
    <source>
        <dbReference type="Proteomes" id="UP001320898"/>
    </source>
</evidence>
<dbReference type="SUPFAM" id="SSF52096">
    <property type="entry name" value="ClpP/crotonase"/>
    <property type="match status" value="1"/>
</dbReference>
<proteinExistence type="predicted"/>